<dbReference type="InterPro" id="IPR050312">
    <property type="entry name" value="IolE/XylAMocC-like"/>
</dbReference>
<name>N6YT60_9RHOO</name>
<sequence length="222" mass="24460">MDDPTMLAATLAAMKETGVKVFDLEMIRLNEAFEPETFLPFFETGQRLGAQSILVAGDDADHERMIENFARLCDAAAPYGLTCDLEFMPWTAVRDLASAKEVVRAANRPNGGILVDALHFARSSSRLEDLDDMPREWLHYAQLCDAPAEIPTDTSGLIFTARSERLLPGEGGIDLAAIFRRLPMDLPISLEIPSDSRMPIIGNEAWARDVMASGRGFFAGLR</sequence>
<dbReference type="PANTHER" id="PTHR12110:SF48">
    <property type="entry name" value="BLL3656 PROTEIN"/>
    <property type="match status" value="1"/>
</dbReference>
<gene>
    <name evidence="2" type="ORF">C667_08745</name>
</gene>
<dbReference type="InterPro" id="IPR036237">
    <property type="entry name" value="Xyl_isomerase-like_sf"/>
</dbReference>
<keyword evidence="3" id="KW-1185">Reference proteome</keyword>
<feature type="domain" description="Xylose isomerase-like TIM barrel" evidence="1">
    <location>
        <begin position="43"/>
        <end position="211"/>
    </location>
</feature>
<dbReference type="SUPFAM" id="SSF51658">
    <property type="entry name" value="Xylose isomerase-like"/>
    <property type="match status" value="1"/>
</dbReference>
<dbReference type="InterPro" id="IPR013022">
    <property type="entry name" value="Xyl_isomerase-like_TIM-brl"/>
</dbReference>
<dbReference type="Gene3D" id="3.20.20.150">
    <property type="entry name" value="Divalent-metal-dependent TIM barrel enzymes"/>
    <property type="match status" value="1"/>
</dbReference>
<reference evidence="2 3" key="1">
    <citation type="submission" date="2012-09" db="EMBL/GenBank/DDBJ databases">
        <title>Draft Genome Sequences of 6 Strains from Genus Thauera.</title>
        <authorList>
            <person name="Liu B."/>
            <person name="Shapleigh J.P."/>
            <person name="Frostegard A.H."/>
        </authorList>
    </citation>
    <scope>NUCLEOTIDE SEQUENCE [LARGE SCALE GENOMIC DNA]</scope>
    <source>
        <strain evidence="2 3">B4P</strain>
    </source>
</reference>
<comment type="caution">
    <text evidence="2">The sequence shown here is derived from an EMBL/GenBank/DDBJ whole genome shotgun (WGS) entry which is preliminary data.</text>
</comment>
<dbReference type="GO" id="GO:0016853">
    <property type="term" value="F:isomerase activity"/>
    <property type="evidence" value="ECO:0007669"/>
    <property type="project" value="UniProtKB-KW"/>
</dbReference>
<dbReference type="Pfam" id="PF01261">
    <property type="entry name" value="AP_endonuc_2"/>
    <property type="match status" value="1"/>
</dbReference>
<dbReference type="PANTHER" id="PTHR12110">
    <property type="entry name" value="HYDROXYPYRUVATE ISOMERASE"/>
    <property type="match status" value="1"/>
</dbReference>
<organism evidence="2 3">
    <name type="scientific">Thauera phenylacetica B4P</name>
    <dbReference type="NCBI Taxonomy" id="1234382"/>
    <lineage>
        <taxon>Bacteria</taxon>
        <taxon>Pseudomonadati</taxon>
        <taxon>Pseudomonadota</taxon>
        <taxon>Betaproteobacteria</taxon>
        <taxon>Rhodocyclales</taxon>
        <taxon>Zoogloeaceae</taxon>
        <taxon>Thauera</taxon>
    </lineage>
</organism>
<dbReference type="EMBL" id="AMXF01000047">
    <property type="protein sequence ID" value="ENO97451.1"/>
    <property type="molecule type" value="Genomic_DNA"/>
</dbReference>
<evidence type="ECO:0000259" key="1">
    <source>
        <dbReference type="Pfam" id="PF01261"/>
    </source>
</evidence>
<evidence type="ECO:0000313" key="2">
    <source>
        <dbReference type="EMBL" id="ENO97451.1"/>
    </source>
</evidence>
<dbReference type="AlphaFoldDB" id="N6YT60"/>
<protein>
    <submittedName>
        <fullName evidence="2">Xylose isomerase domain-containing protein</fullName>
    </submittedName>
</protein>
<evidence type="ECO:0000313" key="3">
    <source>
        <dbReference type="Proteomes" id="UP000013047"/>
    </source>
</evidence>
<keyword evidence="2" id="KW-0413">Isomerase</keyword>
<accession>N6YT60</accession>
<dbReference type="Proteomes" id="UP000013047">
    <property type="component" value="Unassembled WGS sequence"/>
</dbReference>
<proteinExistence type="predicted"/>